<organism evidence="1">
    <name type="scientific">Myoviridae sp. ctw4b6</name>
    <dbReference type="NCBI Taxonomy" id="2825206"/>
    <lineage>
        <taxon>Viruses</taxon>
        <taxon>Duplodnaviria</taxon>
        <taxon>Heunggongvirae</taxon>
        <taxon>Uroviricota</taxon>
        <taxon>Caudoviricetes</taxon>
    </lineage>
</organism>
<proteinExistence type="predicted"/>
<accession>A0A8S5QDN2</accession>
<name>A0A8S5QDN2_9CAUD</name>
<evidence type="ECO:0000313" key="1">
    <source>
        <dbReference type="EMBL" id="DAE16636.1"/>
    </source>
</evidence>
<protein>
    <submittedName>
        <fullName evidence="1">Uncharacterized protein</fullName>
    </submittedName>
</protein>
<reference evidence="1" key="1">
    <citation type="journal article" date="2021" name="Proc. Natl. Acad. Sci. U.S.A.">
        <title>A Catalog of Tens of Thousands of Viruses from Human Metagenomes Reveals Hidden Associations with Chronic Diseases.</title>
        <authorList>
            <person name="Tisza M.J."/>
            <person name="Buck C.B."/>
        </authorList>
    </citation>
    <scope>NUCLEOTIDE SEQUENCE</scope>
    <source>
        <strain evidence="1">Ctw4b6</strain>
    </source>
</reference>
<sequence>MGFHTPRVTLYTVINQLALTRISPLSLGAPWRL</sequence>
<dbReference type="EMBL" id="BK015628">
    <property type="protein sequence ID" value="DAE16636.1"/>
    <property type="molecule type" value="Genomic_DNA"/>
</dbReference>